<dbReference type="Proteomes" id="UP000236726">
    <property type="component" value="Unassembled WGS sequence"/>
</dbReference>
<protein>
    <recommendedName>
        <fullName evidence="5">Yip1 domain-containing protein</fullName>
    </recommendedName>
</protein>
<reference evidence="3 4" key="1">
    <citation type="submission" date="2016-10" db="EMBL/GenBank/DDBJ databases">
        <authorList>
            <person name="de Groot N.N."/>
        </authorList>
    </citation>
    <scope>NUCLEOTIDE SEQUENCE [LARGE SCALE GENOMIC DNA]</scope>
    <source>
        <strain evidence="3 4">D15d</strain>
    </source>
</reference>
<dbReference type="AlphaFoldDB" id="A0A1H5TQP4"/>
<keyword evidence="2" id="KW-1133">Transmembrane helix</keyword>
<dbReference type="SUPFAM" id="SSF81995">
    <property type="entry name" value="beta-sandwich domain of Sec23/24"/>
    <property type="match status" value="1"/>
</dbReference>
<evidence type="ECO:0008006" key="5">
    <source>
        <dbReference type="Google" id="ProtNLM"/>
    </source>
</evidence>
<feature type="transmembrane region" description="Helical" evidence="2">
    <location>
        <begin position="255"/>
        <end position="275"/>
    </location>
</feature>
<sequence length="277" mass="30569">MKFCPNCGKQLQDNEVCTCQQTSNVAQGQAQTANAGQAQFNQAQFNQGQPQYQGQPHYQGQPQYQQPQYQAPKPMNPAVAAVLAFFTQVFTKPFDAVVNYLRSNSVAAAYIMLTVSVVLCFINNILSELESVIAYSTPFYNREFQWATVGRNSGIDLLQIYAYASLAALVFVLLTNYFDKKNNNRISFTQGILLFSIAGIISDLIGVCANLIDLINVEFFTKLASLVNKFSYGFEIIVVVTLATLLVKDKNKLPLVYALAATAGAFASMIINILFTL</sequence>
<gene>
    <name evidence="3" type="ORF">SAMN05216537_10572</name>
</gene>
<dbReference type="EMBL" id="FNUL01000005">
    <property type="protein sequence ID" value="SEF65114.1"/>
    <property type="molecule type" value="Genomic_DNA"/>
</dbReference>
<dbReference type="RefSeq" id="WP_103952533.1">
    <property type="nucleotide sequence ID" value="NZ_FNUL01000005.1"/>
</dbReference>
<feature type="transmembrane region" description="Helical" evidence="2">
    <location>
        <begin position="160"/>
        <end position="179"/>
    </location>
</feature>
<keyword evidence="4" id="KW-1185">Reference proteome</keyword>
<organism evidence="3 4">
    <name type="scientific">Lachnospira multipara</name>
    <dbReference type="NCBI Taxonomy" id="28051"/>
    <lineage>
        <taxon>Bacteria</taxon>
        <taxon>Bacillati</taxon>
        <taxon>Bacillota</taxon>
        <taxon>Clostridia</taxon>
        <taxon>Lachnospirales</taxon>
        <taxon>Lachnospiraceae</taxon>
        <taxon>Lachnospira</taxon>
    </lineage>
</organism>
<feature type="transmembrane region" description="Helical" evidence="2">
    <location>
        <begin position="191"/>
        <end position="212"/>
    </location>
</feature>
<evidence type="ECO:0000256" key="2">
    <source>
        <dbReference type="SAM" id="Phobius"/>
    </source>
</evidence>
<evidence type="ECO:0000313" key="4">
    <source>
        <dbReference type="Proteomes" id="UP000236726"/>
    </source>
</evidence>
<name>A0A1H5TQP4_9FIRM</name>
<evidence type="ECO:0000313" key="3">
    <source>
        <dbReference type="EMBL" id="SEF65114.1"/>
    </source>
</evidence>
<keyword evidence="2" id="KW-0472">Membrane</keyword>
<feature type="transmembrane region" description="Helical" evidence="2">
    <location>
        <begin position="232"/>
        <end position="248"/>
    </location>
</feature>
<accession>A0A1H5TQP4</accession>
<evidence type="ECO:0000256" key="1">
    <source>
        <dbReference type="SAM" id="MobiDB-lite"/>
    </source>
</evidence>
<keyword evidence="2" id="KW-0812">Transmembrane</keyword>
<feature type="transmembrane region" description="Helical" evidence="2">
    <location>
        <begin position="107"/>
        <end position="126"/>
    </location>
</feature>
<proteinExistence type="predicted"/>
<feature type="region of interest" description="Disordered" evidence="1">
    <location>
        <begin position="48"/>
        <end position="72"/>
    </location>
</feature>